<evidence type="ECO:0000256" key="1">
    <source>
        <dbReference type="SAM" id="MobiDB-lite"/>
    </source>
</evidence>
<keyword evidence="2" id="KW-0614">Plasmid</keyword>
<feature type="compositionally biased region" description="Polar residues" evidence="1">
    <location>
        <begin position="44"/>
        <end position="68"/>
    </location>
</feature>
<accession>A0A9W3X4A5</accession>
<feature type="region of interest" description="Disordered" evidence="1">
    <location>
        <begin position="1"/>
        <end position="96"/>
    </location>
</feature>
<feature type="compositionally biased region" description="Gly residues" evidence="1">
    <location>
        <begin position="85"/>
        <end position="96"/>
    </location>
</feature>
<geneLocation type="plasmid" evidence="2 3">
    <name>p101287</name>
</geneLocation>
<dbReference type="AlphaFoldDB" id="A0A9W3X4A5"/>
<proteinExistence type="predicted"/>
<name>A0A9W3X4A5_BACTU</name>
<protein>
    <submittedName>
        <fullName evidence="2">Uncharacterized protein</fullName>
    </submittedName>
</protein>
<feature type="compositionally biased region" description="Low complexity" evidence="1">
    <location>
        <begin position="69"/>
        <end position="84"/>
    </location>
</feature>
<organism evidence="2 3">
    <name type="scientific">Bacillus thuringiensis</name>
    <dbReference type="NCBI Taxonomy" id="1428"/>
    <lineage>
        <taxon>Bacteria</taxon>
        <taxon>Bacillati</taxon>
        <taxon>Bacillota</taxon>
        <taxon>Bacilli</taxon>
        <taxon>Bacillales</taxon>
        <taxon>Bacillaceae</taxon>
        <taxon>Bacillus</taxon>
        <taxon>Bacillus cereus group</taxon>
    </lineage>
</organism>
<reference evidence="2 3" key="1">
    <citation type="submission" date="2016-04" db="EMBL/GenBank/DDBJ databases">
        <title>High quality genome of the nematocidal Bacillus thuringiensis MYBT18246.</title>
        <authorList>
            <person name="Hollensteiner J."/>
            <person name="Poehlein A."/>
            <person name="Sproeer C."/>
            <person name="Bunk B."/>
            <person name="Rosenstiel P."/>
            <person name="Schulenburg H."/>
            <person name="Liesegang H."/>
        </authorList>
    </citation>
    <scope>NUCLEOTIDE SEQUENCE [LARGE SCALE GENOMIC DNA]</scope>
    <source>
        <strain evidence="2 3">MYBT18246</strain>
        <plasmid evidence="2 3">p101287</plasmid>
    </source>
</reference>
<evidence type="ECO:0000313" key="2">
    <source>
        <dbReference type="EMBL" id="ANS52366.1"/>
    </source>
</evidence>
<dbReference type="Proteomes" id="UP000092743">
    <property type="component" value="Plasmid p101287"/>
</dbReference>
<evidence type="ECO:0000313" key="3">
    <source>
        <dbReference type="Proteomes" id="UP000092743"/>
    </source>
</evidence>
<sequence length="96" mass="10569">MKMKVNLNKNSFTQRNKQYESSNRSVYRTNNNTSDEDEFARNMLMTSVLLNSIDNNSGESGTSCNHDTYSPSPSPSYSDNNNSYDGGGSFDGGGCD</sequence>
<dbReference type="RefSeq" id="WP_065487066.1">
    <property type="nucleotide sequence ID" value="NZ_CP015356.1"/>
</dbReference>
<feature type="compositionally biased region" description="Polar residues" evidence="1">
    <location>
        <begin position="7"/>
        <end position="33"/>
    </location>
</feature>
<dbReference type="EMBL" id="CP015356">
    <property type="protein sequence ID" value="ANS52366.1"/>
    <property type="molecule type" value="Genomic_DNA"/>
</dbReference>
<gene>
    <name evidence="2" type="ORF">BT246_70760</name>
</gene>